<feature type="non-terminal residue" evidence="2">
    <location>
        <position position="1"/>
    </location>
</feature>
<sequence>VKARENEIVKPLTEARKAVGAEMGRYQTKKEAERRAEEEKLRIQQQKEADERALGEAVRLEEVARLEKAARMEEAAKLEESGKSEEAARVEEVAKLEEAARLEAAEAVLENIPVVQPIVESVAPKVEGTSVRTTWKYDIVNQWIIPREFLCVDEKAIGAMVRAKKEQASIRGVRVYSVTNVS</sequence>
<dbReference type="EMBL" id="LAZR01021232">
    <property type="protein sequence ID" value="KKL86038.1"/>
    <property type="molecule type" value="Genomic_DNA"/>
</dbReference>
<comment type="caution">
    <text evidence="2">The sequence shown here is derived from an EMBL/GenBank/DDBJ whole genome shotgun (WGS) entry which is preliminary data.</text>
</comment>
<gene>
    <name evidence="2" type="ORF">LCGC14_1948790</name>
</gene>
<proteinExistence type="predicted"/>
<feature type="compositionally biased region" description="Basic and acidic residues" evidence="1">
    <location>
        <begin position="28"/>
        <end position="49"/>
    </location>
</feature>
<protein>
    <submittedName>
        <fullName evidence="2">Uncharacterized protein</fullName>
    </submittedName>
</protein>
<accession>A0A0F9FIE1</accession>
<reference evidence="2" key="1">
    <citation type="journal article" date="2015" name="Nature">
        <title>Complex archaea that bridge the gap between prokaryotes and eukaryotes.</title>
        <authorList>
            <person name="Spang A."/>
            <person name="Saw J.H."/>
            <person name="Jorgensen S.L."/>
            <person name="Zaremba-Niedzwiedzka K."/>
            <person name="Martijn J."/>
            <person name="Lind A.E."/>
            <person name="van Eijk R."/>
            <person name="Schleper C."/>
            <person name="Guy L."/>
            <person name="Ettema T.J."/>
        </authorList>
    </citation>
    <scope>NUCLEOTIDE SEQUENCE</scope>
</reference>
<evidence type="ECO:0000313" key="2">
    <source>
        <dbReference type="EMBL" id="KKL86038.1"/>
    </source>
</evidence>
<name>A0A0F9FIE1_9ZZZZ</name>
<evidence type="ECO:0000256" key="1">
    <source>
        <dbReference type="SAM" id="MobiDB-lite"/>
    </source>
</evidence>
<dbReference type="AlphaFoldDB" id="A0A0F9FIE1"/>
<organism evidence="2">
    <name type="scientific">marine sediment metagenome</name>
    <dbReference type="NCBI Taxonomy" id="412755"/>
    <lineage>
        <taxon>unclassified sequences</taxon>
        <taxon>metagenomes</taxon>
        <taxon>ecological metagenomes</taxon>
    </lineage>
</organism>
<feature type="region of interest" description="Disordered" evidence="1">
    <location>
        <begin position="23"/>
        <end position="49"/>
    </location>
</feature>